<dbReference type="GO" id="GO:0016407">
    <property type="term" value="F:acetyltransferase activity"/>
    <property type="evidence" value="ECO:0007669"/>
    <property type="project" value="TreeGrafter"/>
</dbReference>
<evidence type="ECO:0000256" key="1">
    <source>
        <dbReference type="ARBA" id="ARBA00001938"/>
    </source>
</evidence>
<dbReference type="Gene3D" id="3.30.559.10">
    <property type="entry name" value="Chloramphenicol acetyltransferase-like domain"/>
    <property type="match status" value="1"/>
</dbReference>
<accession>A0A6B2LGN3</accession>
<dbReference type="InterPro" id="IPR001078">
    <property type="entry name" value="2-oxoacid_DH_actylTfrase"/>
</dbReference>
<dbReference type="PANTHER" id="PTHR43178">
    <property type="entry name" value="DIHYDROLIPOAMIDE ACETYLTRANSFERASE COMPONENT OF PYRUVATE DEHYDROGENASE COMPLEX"/>
    <property type="match status" value="1"/>
</dbReference>
<evidence type="ECO:0000256" key="3">
    <source>
        <dbReference type="ARBA" id="ARBA00022679"/>
    </source>
</evidence>
<evidence type="ECO:0000256" key="4">
    <source>
        <dbReference type="ARBA" id="ARBA00022823"/>
    </source>
</evidence>
<comment type="similarity">
    <text evidence="2">Belongs to the 2-oxoacid dehydrogenase family.</text>
</comment>
<dbReference type="Pfam" id="PF00198">
    <property type="entry name" value="2-oxoacid_dh"/>
    <property type="match status" value="1"/>
</dbReference>
<name>A0A6B2LGN3_9EUKA</name>
<dbReference type="GO" id="GO:0005739">
    <property type="term" value="C:mitochondrion"/>
    <property type="evidence" value="ECO:0007669"/>
    <property type="project" value="TreeGrafter"/>
</dbReference>
<dbReference type="InterPro" id="IPR023213">
    <property type="entry name" value="CAT-like_dom_sf"/>
</dbReference>
<reference evidence="7" key="1">
    <citation type="journal article" date="2020" name="J. Eukaryot. Microbiol.">
        <title>De novo Sequencing, Assembly and Annotation of the Transcriptome for the Free-Living Testate Amoeba Arcella intermedia.</title>
        <authorList>
            <person name="Ribeiro G.M."/>
            <person name="Porfirio-Sousa A.L."/>
            <person name="Maurer-Alcala X.X."/>
            <person name="Katz L.A."/>
            <person name="Lahr D.J.G."/>
        </authorList>
    </citation>
    <scope>NUCLEOTIDE SEQUENCE</scope>
</reference>
<keyword evidence="4" id="KW-0450">Lipoyl</keyword>
<keyword evidence="5" id="KW-0012">Acyltransferase</keyword>
<protein>
    <recommendedName>
        <fullName evidence="6">2-oxoacid dehydrogenase acyltransferase catalytic domain-containing protein</fullName>
    </recommendedName>
</protein>
<evidence type="ECO:0000313" key="7">
    <source>
        <dbReference type="EMBL" id="NDV36229.1"/>
    </source>
</evidence>
<dbReference type="GO" id="GO:0031405">
    <property type="term" value="F:lipoic acid binding"/>
    <property type="evidence" value="ECO:0007669"/>
    <property type="project" value="TreeGrafter"/>
</dbReference>
<dbReference type="EMBL" id="GIBP01007260">
    <property type="protein sequence ID" value="NDV36229.1"/>
    <property type="molecule type" value="Transcribed_RNA"/>
</dbReference>
<proteinExistence type="inferred from homology"/>
<dbReference type="InterPro" id="IPR050743">
    <property type="entry name" value="2-oxoacid_DH_E2_comp"/>
</dbReference>
<organism evidence="7">
    <name type="scientific">Arcella intermedia</name>
    <dbReference type="NCBI Taxonomy" id="1963864"/>
    <lineage>
        <taxon>Eukaryota</taxon>
        <taxon>Amoebozoa</taxon>
        <taxon>Tubulinea</taxon>
        <taxon>Elardia</taxon>
        <taxon>Arcellinida</taxon>
        <taxon>Sphaerothecina</taxon>
        <taxon>Arcellidae</taxon>
        <taxon>Arcella</taxon>
    </lineage>
</organism>
<dbReference type="SUPFAM" id="SSF52777">
    <property type="entry name" value="CoA-dependent acyltransferases"/>
    <property type="match status" value="1"/>
</dbReference>
<dbReference type="AlphaFoldDB" id="A0A6B2LGN3"/>
<dbReference type="PANTHER" id="PTHR43178:SF5">
    <property type="entry name" value="LIPOAMIDE ACYLTRANSFERASE COMPONENT OF BRANCHED-CHAIN ALPHA-KETO ACID DEHYDROGENASE COMPLEX, MITOCHONDRIAL"/>
    <property type="match status" value="1"/>
</dbReference>
<feature type="domain" description="2-oxoacid dehydrogenase acyltransferase catalytic" evidence="6">
    <location>
        <begin position="1"/>
        <end position="218"/>
    </location>
</feature>
<evidence type="ECO:0000256" key="2">
    <source>
        <dbReference type="ARBA" id="ARBA00007317"/>
    </source>
</evidence>
<evidence type="ECO:0000259" key="6">
    <source>
        <dbReference type="Pfam" id="PF00198"/>
    </source>
</evidence>
<sequence>MVQTMNQSLSIPHLGYCDELHMDKLIHFRNSLKPTADARGLKKLSYMPFIIKAISLALKKYPVINSRINPDLTEISLLASHNIAIAVATPFGLAVPNIKNVQDLSIFEVAEQLGMVIEKANANKLAPADLAGSTFTLSNIGAIGGTYASPVLVPPQVCIGALGKVQKLPRFAPNGEVVPVQIMNISWSADHRVVDGAAIANFSNLFKHYIEEPMSMLLDTK</sequence>
<comment type="cofactor">
    <cofactor evidence="1">
        <name>(R)-lipoate</name>
        <dbReference type="ChEBI" id="CHEBI:83088"/>
    </cofactor>
</comment>
<keyword evidence="3" id="KW-0808">Transferase</keyword>
<dbReference type="FunFam" id="3.30.559.10:FF:000007">
    <property type="entry name" value="Dihydrolipoamide acetyltransferase component of pyruvate dehydrogenase complex"/>
    <property type="match status" value="1"/>
</dbReference>
<evidence type="ECO:0000256" key="5">
    <source>
        <dbReference type="ARBA" id="ARBA00023315"/>
    </source>
</evidence>